<protein>
    <submittedName>
        <fullName evidence="1">Uncharacterized protein</fullName>
    </submittedName>
</protein>
<comment type="caution">
    <text evidence="1">The sequence shown here is derived from an EMBL/GenBank/DDBJ whole genome shotgun (WGS) entry which is preliminary data.</text>
</comment>
<sequence>MLRNDGAPTQEVPFPGANASDFRIIEFLMEKFNLPTNSTTAIKVSNLVLNTRRLKAIVKACVDGDFNRVHQGKVLKDRGVCGETKNPLECASTDVPKDHGDPEILRRLEMSFRREYVGAAADGLYEYLERNDRLFGRARATGKEFYGKFCSIVQSSGTGKSRAMIELRTKGVIVLYMNLRNRREEYTFPERDDIIADILTGRRLKDGQWTSSPPTVDEYRNICYALFTAIFRVLKSTFKGYLLTMGDSRRLIDHWNNEMCNLGSERRKQWFEEVKNEYDNVGEECEAIIADSKAFDDSLSGLGSGSGKEALIQAFNAWERFASKKLVLDSNPNHPRLVIGVDEAHMLSDRKKYHPSHLLCRVINDYSKYSCSTWVLFASTTLQAPYFSPPVYDSDRISQGGPLQFPPYVHLGWDQNAQDIRELDPDNVAKLDYIAHLGRPLWISLMNAMDAPMLLQTAAEKLCNDPTYDPYDEDQVLAVLGARFCVDIRLEHLDSNQFNTEAVTNHMRILKSITPDRNSRSTSYPSEPLLACVAAKCLHGTNESLDLSLEVLYDKFLDGMVETGNGGELFSRLLLLLGKDLYCRTSATQPKNILTNDNELLDCVPIPVVGYLRFMFGEHIISEDEKRLDGWYINFTHWISMASDIWNIKETLVARQDFAKLHWYRTSAVECCQKQPAINKVIPIYYKGSQSRFSHILISDRVGDGPSKTRLGSITHKAIFGYDSSEPYVVILLDMGLPASEPATSCECEWGPSSCSPCRIYAPGINTTSLPFLKNYPNVLAVLTSMIAREQTPDPTPIASELVGQFAFGKTVGHNNMLWFIGPDKYEDYEEECF</sequence>
<dbReference type="PANTHER" id="PTHR33266">
    <property type="entry name" value="CHROMOSOME 15, WHOLE GENOME SHOTGUN SEQUENCE"/>
    <property type="match status" value="1"/>
</dbReference>
<evidence type="ECO:0000313" key="1">
    <source>
        <dbReference type="EMBL" id="KAB5592442.1"/>
    </source>
</evidence>
<accession>A0A5N5QL08</accession>
<dbReference type="AlphaFoldDB" id="A0A5N5QL08"/>
<gene>
    <name evidence="1" type="ORF">CTheo_4089</name>
</gene>
<organism evidence="1 2">
    <name type="scientific">Ceratobasidium theobromae</name>
    <dbReference type="NCBI Taxonomy" id="1582974"/>
    <lineage>
        <taxon>Eukaryota</taxon>
        <taxon>Fungi</taxon>
        <taxon>Dikarya</taxon>
        <taxon>Basidiomycota</taxon>
        <taxon>Agaricomycotina</taxon>
        <taxon>Agaricomycetes</taxon>
        <taxon>Cantharellales</taxon>
        <taxon>Ceratobasidiaceae</taxon>
        <taxon>Ceratobasidium</taxon>
    </lineage>
</organism>
<dbReference type="PANTHER" id="PTHR33266:SF1">
    <property type="entry name" value="F-BOX DOMAIN-CONTAINING PROTEIN"/>
    <property type="match status" value="1"/>
</dbReference>
<dbReference type="EMBL" id="SSOP01000064">
    <property type="protein sequence ID" value="KAB5592442.1"/>
    <property type="molecule type" value="Genomic_DNA"/>
</dbReference>
<proteinExistence type="predicted"/>
<reference evidence="1 2" key="1">
    <citation type="journal article" date="2019" name="Fungal Biol. Biotechnol.">
        <title>Draft genome sequence of fastidious pathogen Ceratobasidium theobromae, which causes vascular-streak dieback in Theobroma cacao.</title>
        <authorList>
            <person name="Ali S.S."/>
            <person name="Asman A."/>
            <person name="Shao J."/>
            <person name="Firmansyah A.P."/>
            <person name="Susilo A.W."/>
            <person name="Rosmana A."/>
            <person name="McMahon P."/>
            <person name="Junaid M."/>
            <person name="Guest D."/>
            <person name="Kheng T.Y."/>
            <person name="Meinhardt L.W."/>
            <person name="Bailey B.A."/>
        </authorList>
    </citation>
    <scope>NUCLEOTIDE SEQUENCE [LARGE SCALE GENOMIC DNA]</scope>
    <source>
        <strain evidence="1 2">CT2</strain>
    </source>
</reference>
<dbReference type="Proteomes" id="UP000383932">
    <property type="component" value="Unassembled WGS sequence"/>
</dbReference>
<dbReference type="OrthoDB" id="107110at2759"/>
<keyword evidence="2" id="KW-1185">Reference proteome</keyword>
<name>A0A5N5QL08_9AGAM</name>
<evidence type="ECO:0000313" key="2">
    <source>
        <dbReference type="Proteomes" id="UP000383932"/>
    </source>
</evidence>